<dbReference type="SMART" id="SM00458">
    <property type="entry name" value="RICIN"/>
    <property type="match status" value="1"/>
</dbReference>
<dbReference type="Pfam" id="PF13385">
    <property type="entry name" value="Laminin_G_3"/>
    <property type="match status" value="3"/>
</dbReference>
<feature type="region of interest" description="Disordered" evidence="4">
    <location>
        <begin position="3346"/>
        <end position="3396"/>
    </location>
</feature>
<keyword evidence="5" id="KW-0472">Membrane</keyword>
<feature type="domain" description="Ricin B lectin" evidence="8">
    <location>
        <begin position="997"/>
        <end position="1128"/>
    </location>
</feature>
<feature type="transmembrane region" description="Helical" evidence="5">
    <location>
        <begin position="3575"/>
        <end position="3598"/>
    </location>
</feature>
<dbReference type="PROSITE" id="PS50818">
    <property type="entry name" value="INTEIN_C_TER"/>
    <property type="match status" value="1"/>
</dbReference>
<dbReference type="InterPro" id="IPR003587">
    <property type="entry name" value="Hint_dom_N"/>
</dbReference>
<dbReference type="Pfam" id="PF13517">
    <property type="entry name" value="FG-GAP_3"/>
    <property type="match status" value="2"/>
</dbReference>
<keyword evidence="11" id="KW-1185">Reference proteome</keyword>
<dbReference type="SUPFAM" id="SSF69318">
    <property type="entry name" value="Integrin alpha N-terminal domain"/>
    <property type="match status" value="1"/>
</dbReference>
<proteinExistence type="predicted"/>
<feature type="transmembrane region" description="Helical" evidence="5">
    <location>
        <begin position="3646"/>
        <end position="3668"/>
    </location>
</feature>
<evidence type="ECO:0000256" key="4">
    <source>
        <dbReference type="SAM" id="MobiDB-lite"/>
    </source>
</evidence>
<name>A0A8J3KJ96_9ACTN</name>
<dbReference type="InterPro" id="IPR030934">
    <property type="entry name" value="Intein_C"/>
</dbReference>
<dbReference type="InterPro" id="IPR056823">
    <property type="entry name" value="TEN-like_YD-shell"/>
</dbReference>
<dbReference type="SMART" id="SM00560">
    <property type="entry name" value="LamGL"/>
    <property type="match status" value="1"/>
</dbReference>
<evidence type="ECO:0000256" key="5">
    <source>
        <dbReference type="SAM" id="Phobius"/>
    </source>
</evidence>
<evidence type="ECO:0008006" key="12">
    <source>
        <dbReference type="Google" id="ProtNLM"/>
    </source>
</evidence>
<dbReference type="SMART" id="SM00306">
    <property type="entry name" value="HintN"/>
    <property type="match status" value="1"/>
</dbReference>
<dbReference type="Pfam" id="PF05593">
    <property type="entry name" value="RHS_repeat"/>
    <property type="match status" value="8"/>
</dbReference>
<evidence type="ECO:0000256" key="2">
    <source>
        <dbReference type="ARBA" id="ARBA00022737"/>
    </source>
</evidence>
<dbReference type="Gene3D" id="2.60.120.200">
    <property type="match status" value="3"/>
</dbReference>
<dbReference type="Proteomes" id="UP000659904">
    <property type="component" value="Unassembled WGS sequence"/>
</dbReference>
<evidence type="ECO:0000256" key="3">
    <source>
        <dbReference type="ARBA" id="ARBA00023157"/>
    </source>
</evidence>
<evidence type="ECO:0000259" key="9">
    <source>
        <dbReference type="SMART" id="SM00560"/>
    </source>
</evidence>
<dbReference type="InterPro" id="IPR035992">
    <property type="entry name" value="Ricin_B-like_lectins"/>
</dbReference>
<keyword evidence="5" id="KW-0812">Transmembrane</keyword>
<dbReference type="Pfam" id="PF00652">
    <property type="entry name" value="Ricin_B_lectin"/>
    <property type="match status" value="1"/>
</dbReference>
<dbReference type="InterPro" id="IPR031325">
    <property type="entry name" value="RHS_repeat"/>
</dbReference>
<feature type="region of interest" description="Disordered" evidence="4">
    <location>
        <begin position="3821"/>
        <end position="3844"/>
    </location>
</feature>
<feature type="domain" description="Hint" evidence="7">
    <location>
        <begin position="3757"/>
        <end position="3880"/>
    </location>
</feature>
<keyword evidence="1 6" id="KW-0732">Signal</keyword>
<dbReference type="RefSeq" id="WP_203832189.1">
    <property type="nucleotide sequence ID" value="NZ_BONH01000034.1"/>
</dbReference>
<dbReference type="PANTHER" id="PTHR32305">
    <property type="match status" value="1"/>
</dbReference>
<evidence type="ECO:0000313" key="11">
    <source>
        <dbReference type="Proteomes" id="UP000659904"/>
    </source>
</evidence>
<dbReference type="NCBIfam" id="TIGR01643">
    <property type="entry name" value="YD_repeat_2x"/>
    <property type="match status" value="9"/>
</dbReference>
<feature type="domain" description="LamG-like jellyroll fold" evidence="9">
    <location>
        <begin position="2106"/>
        <end position="2236"/>
    </location>
</feature>
<evidence type="ECO:0000313" key="10">
    <source>
        <dbReference type="EMBL" id="GIG01018.1"/>
    </source>
</evidence>
<dbReference type="InterPro" id="IPR022385">
    <property type="entry name" value="Rhs_assc_core"/>
</dbReference>
<dbReference type="InterPro" id="IPR036844">
    <property type="entry name" value="Hint_dom_sf"/>
</dbReference>
<gene>
    <name evidence="10" type="ORF">Cci01nite_61110</name>
</gene>
<dbReference type="SUPFAM" id="SSF49899">
    <property type="entry name" value="Concanavalin A-like lectins/glucanases"/>
    <property type="match status" value="3"/>
</dbReference>
<dbReference type="SUPFAM" id="SSF51294">
    <property type="entry name" value="Hedgehog/intein (Hint) domain"/>
    <property type="match status" value="1"/>
</dbReference>
<sequence>MATLLVFVLLVNLGMPAGAVPPSGDLPLSWLWSWIPQSGAWAAAFTGTEPVRLRPGRPDDHHVPTSETDANGVSRAPAEKKREGKPHKVKGRDGVFDERSSKRVAAGADARSDLYQNTDGSYSRKVFTDPVNYRDAKGTWQPIDRTLSRGPGGRFQQKASDLDVTLAASADDPRLVTLSADRTHSLSYGLAGAAASAGVAQHNAVSYADVLPGVDFKVEVTASGAKDTLILDSPDVPSSFLFRLDLRGLAATLESNGSVLLRDEKGDPRITIPAGFMQDGKFDQETGDFTRSDDVAYELVEVDGRQALRVTPDAAWLHDPARVYPVILDPSSFATSGDSYAYKTDDSDHSGENNLPVGTYDGGTHVARSYLQFANFATSFNGATISNASLALFLSWSYNCSATKFDVRMVNAQWMVTTVKWPGPTLGPSIGEASPAPGPACGNTSGNRSVGTWVSVPLQAAAIQTWLTGTANYGLALTARDENASNQWKRFTSRNYDNFKKAPFLLLTYTGPGTPQIDGAYPPSGYITPTLTPVLIAEGHDPDGSGTVTYNFAVTKEDGTLVAQSGYQAATSWTVPAGKLVRGTDYTWQVTVTDGTSTSPPKLFALSTQPVQPLVTSRLSQNGGRGFEPSAGNYTTSATDAQLPTVGPALAVTRSYNSQDSRAGLAFGTGWSSAFDAKLVEVEKDANGIAQSVSITYPTGQEAVFGKTGGSFATPPGRSGVLKCLSTAGAVIACPTAAGTAISGYRLTDKSGNAYTFATVITPGTYGLTEQSDLAQRKLTYHYTAGRLDRITSASGRSLNVLWSGGHVVEISTDRADASDPLSVSEWTYSYTGDLLTAACAPAMALSPDCIGYEYTSGSGTQYPSVVDNLAPTSNWRLTETDATTAASSALAQGGVDNGIYTDVTLGEPGPLAGSAATAAGFNGASSTVTLPISLANESGYRSASIWFKTTQRGGVLLSQSGEPVTTGTTNWGYTPVLYVNSSGRLSGQFPSAPAVGAVGSLVGAGSGLCVGPVGGVLADGRALEIQACNGDASQQWTLDSAGRLVATEASVTKCAEVVGTAGGSLLRVWTCGAGTNQKWTMMPNGQIIGLQSQKCMDVPFAATTAGTVLQIFTCHPAPLGNQQFFGSAHTPIVASAAAPVVDDGEWHHAVLSASGNSQTLYVDGVAAGTKLGLIVGGQQKYQHIGAGFLGLGWPGQSTGTANTNTGTAAFFEGSIAEVAYFDKPLRQQDVDALRAAQATPAELLNKIVTPLGKTAAEIDYDTAAGVVSQVTDENGGTWGISPPSVEGSYLVYSSAVLGAGPTDYWRLADSDGVDAVNEVNGGLASYGTGVTLGEATGPFGDESWAARFDGTGGHVSIPDADIPTGGPYSISMWFRVPDTSTGGGTLFGYQNQPLGTTPTLYNPGLYVGSDGRLRGKLWVAGMNPMATPGRVDDGQWHHVALSASTNSQAMYLDGQLVGSAAGTITPNGAPYAYLGAGGSQGWPNARNDITGYFTGDIAEVAVYKAQQLNSVQIKAQYDARIKAQGRGLIKKYAITDPSDADPDDANLTSASYALPAGTKVAETDAYGNETIYGFDGTGMLQTVVDPNGNYTETVRDSRGNIREQISCTDRSASPPTCSTVYYEYKFNAANPDDPCNDLMFEVRDGRSSSRADNTYRTSYTYDRKCNLIVSEDPLLRRMTTAFSGDRDTAAADGGFIPAGLPIRVVSPSGATQHVTYYASGDVATVTDPAGKVTSYEYDGLGRVIERTNQIAGQPDQVVLFAYDKQSRLRQTTEPEVTNQVTGAAHRARTTIEYDADGNTTRQYVEDLSGGDAARQTVIEYDEHNQRAKVVDALGNEVGYTYDSYGNLITETRPDGVTVSSTYDAGGRMLTTAVKDWTDDPNDPSPATDLVTLSKGYDPAGRVAWVEDAEHWRIRYDYYDNNQVKRVLRTDDAEPPTVAYLLEENFYDGAGNLIRQVTNNGQTNTTYRVDAASRTDQAILDPGGLHRVTETRFDADNRPVSNIARNAQGAVLAQDDVAYDVMNRVLSKTAYNGPAGIDLGRVATSRWTLDSAIGAATSDSSGNNPLTTSGGVTWSTDHGATHTSGSAVFDGTGVITGRTTSIDTANSFTIATWVKLDPAAAVPMVVASQDGEQVSGFTLSYNKATGLWTFSMPRGDDKGSGVESASSSAAASTGVWTHLAGVYDAANKKLKIYVNGAKVGETTRTGAPWSAGGKFVIGGGKSGSEGNNRVDLIGRDAAGNLLFYPNTGTGPATVFGTAVTLATGFNTMNFVDAGDFDGDRKPDIIARDTSGTVWLYPNTSSGGTVSLGTRYSLGTGFSGMNWLGVGDVDGDGRDDLVGRIPAGSLWLHRSSGAPGQVKLAEVGQNIGSTGFANMNWIDFGDVNNDGREDMVVRYTPSGDLYEYAQNDGKSLDPYGGSSLTGSGWNGFGVSIGDLTGDGRPDLVARNTNSDMYVYANSGEPAPNMWQPATRIGSSSWAHLNLFVTADLNGDPVGRWRGSIDDVQTYQRALSDADVSLLRTAGSPTFPANGSNVSRVSYEVNDGGLVTSTTDALGNVTDLAYDELGRAVRTTSPEVAVETYGSAAVQARAFTELGYDTFGAVQESRDPLGRVTTAHYDALGRVTETIMPAYTPPGSPTPLTPVSTTTYDSTGRVKTVTDPLDRTVTYDYDQLGRMAKVTDPAGNSTTYTYNRLGNQTSVTDPTGARTTATYGFLGPCSTTQHVRQPSTAAYTTQYGYGLRKIDCNQDPDWGDATWQTQTRSPGNLTTSLEHNAVGDVTRSYDAAGKDTDYTFDGLGRPLRTTLYDNSYAEAVYDLAGQVTKVREFSATGTELATGSTRYDRGGQVVGVTDAMQHETTFAYDATGLLTSQVQPLSATDSILTSFGYDLAGQQTRFTDGRGSAFWTTYNTWGLPESSIEPATTAHPDPSQRTFTNVYDAAGQPKRLLSPGGVSVDYAYDDLGNLLSQTGTAPETSTAAKSFTYDAIGQMRSFSGPSGTTDITYDDRGLPLTIRGGSGDNDFAWNADGQLTSRTDAAGTTTFGYDSAGRLDTIANATAGLNLNYDYNDLSAVSRITYGGGNYRTYTYDNRHRIDVDELKTAGGTSIAKIDYGFDDNGNETSKSTVGFGAGTANANAYTYDWANRLKTWTTGSTTTNYAYDKSGNRVQSGAATFTYDQRNRLLTSGSTTYAYTPRGSMASSTVGTVTTTTVTDAFNQVVSQGSGVGQQTYQYDALGRVSRPGHKYSGLSNDLASDDPTPGTSGDEAYYVRGPGGGVVGVRVGGAQRYTWTDLHTDVVGQFSAADTTLGQFAVYDPLGKRLGTSTLVGRLGYQSEWTDTNTGRVNMASRWYNPDTGQFDNRDAASNSPVGNSGNANRYAYGNANPMTAVDPTGHAPTGSEDASGRDWNIAISYAYRKSQVTNKPPVYPRNPRHTYEDGPGVGLQFKPCAKIPNNSKLATAMGCNQQAPPVCPSVPETMQQLTNCTTVVETAETCYINNKVHKKADLAPGTDCMTTAWQYDKLGGQFVGYETGETTEVVTAIVSAEAIYNSAVVGAIREEERKRAECAADFWCTYGASIVEAVVSTIVGVVVYAGCMAAAGAAGLVTAGVATVGGLVVCGAISGAVAGFVGSLAGTVTNHGWGALGESSTWSTAGWSALTGAASGAVGGVFGRLAVTAKAGAGTFTRVAMGAAGGAATGAVSGAATEAAVYGLGCAFGKECTAAGFGNAVKSGAITGAITGGVSGGGAGLFSGGGKRPIACPVPGHSFDPSTKVLMASGAAVAISSIKIGDEVVATDPETGKTSAQPVTALHVNLDLDLVDVTVSERPVPPVVDGERTAEGNGGRSTRGPTDEVTLQTTENHPFWDSSIGEWVNARDLVPGRSVLVGPSGEARYVVAVRNYAGSKDMRDLTVNEVHTYYVIAGDTPVLVHNCTPVEVRSSTLTDTELRRPSFKYQAHVMGSRTETTWRYNDELTEVDGDNGDWLLEAKWTGNDVQWDSSPYNPNHKFYDPSITLDQARRLLDLAAGLDRQGVVYAVSNKAGADHLRSLLGSYFEENIKNGTLWVLHVPGNGM</sequence>
<organism evidence="10 11">
    <name type="scientific">Catellatospora citrea</name>
    <dbReference type="NCBI Taxonomy" id="53366"/>
    <lineage>
        <taxon>Bacteria</taxon>
        <taxon>Bacillati</taxon>
        <taxon>Actinomycetota</taxon>
        <taxon>Actinomycetes</taxon>
        <taxon>Micromonosporales</taxon>
        <taxon>Micromonosporaceae</taxon>
        <taxon>Catellatospora</taxon>
    </lineage>
</organism>
<evidence type="ECO:0000259" key="7">
    <source>
        <dbReference type="SMART" id="SM00306"/>
    </source>
</evidence>
<dbReference type="PANTHER" id="PTHR32305:SF15">
    <property type="entry name" value="PROTEIN RHSA-RELATED"/>
    <property type="match status" value="1"/>
</dbReference>
<keyword evidence="5" id="KW-1133">Transmembrane helix</keyword>
<dbReference type="InterPro" id="IPR028994">
    <property type="entry name" value="Integrin_alpha_N"/>
</dbReference>
<evidence type="ECO:0000256" key="6">
    <source>
        <dbReference type="SAM" id="SignalP"/>
    </source>
</evidence>
<feature type="compositionally biased region" description="Polar residues" evidence="4">
    <location>
        <begin position="3347"/>
        <end position="3362"/>
    </location>
</feature>
<dbReference type="Pfam" id="PF25023">
    <property type="entry name" value="TEN_YD-shell"/>
    <property type="match status" value="1"/>
</dbReference>
<reference evidence="10 11" key="1">
    <citation type="submission" date="2021-01" db="EMBL/GenBank/DDBJ databases">
        <title>Whole genome shotgun sequence of Catellatospora citrea NBRC 14495.</title>
        <authorList>
            <person name="Komaki H."/>
            <person name="Tamura T."/>
        </authorList>
    </citation>
    <scope>NUCLEOTIDE SEQUENCE [LARGE SCALE GENOMIC DNA]</scope>
    <source>
        <strain evidence="10 11">NBRC 14495</strain>
    </source>
</reference>
<dbReference type="PROSITE" id="PS50231">
    <property type="entry name" value="RICIN_B_LECTIN"/>
    <property type="match status" value="1"/>
</dbReference>
<feature type="transmembrane region" description="Helical" evidence="5">
    <location>
        <begin position="3605"/>
        <end position="3626"/>
    </location>
</feature>
<dbReference type="InterPro" id="IPR000772">
    <property type="entry name" value="Ricin_B_lectin"/>
</dbReference>
<dbReference type="InterPro" id="IPR013320">
    <property type="entry name" value="ConA-like_dom_sf"/>
</dbReference>
<feature type="signal peptide" evidence="6">
    <location>
        <begin position="1"/>
        <end position="19"/>
    </location>
</feature>
<protein>
    <recommendedName>
        <fullName evidence="12">RHS repeat-associated protein</fullName>
    </recommendedName>
</protein>
<evidence type="ECO:0000256" key="1">
    <source>
        <dbReference type="ARBA" id="ARBA00022729"/>
    </source>
</evidence>
<evidence type="ECO:0000259" key="8">
    <source>
        <dbReference type="SMART" id="SM00458"/>
    </source>
</evidence>
<dbReference type="EMBL" id="BONH01000034">
    <property type="protein sequence ID" value="GIG01018.1"/>
    <property type="molecule type" value="Genomic_DNA"/>
</dbReference>
<feature type="region of interest" description="Disordered" evidence="4">
    <location>
        <begin position="51"/>
        <end position="108"/>
    </location>
</feature>
<dbReference type="InterPro" id="IPR013517">
    <property type="entry name" value="FG-GAP"/>
</dbReference>
<feature type="compositionally biased region" description="Low complexity" evidence="4">
    <location>
        <begin position="3363"/>
        <end position="3377"/>
    </location>
</feature>
<feature type="chain" id="PRO_5035181372" description="RHS repeat-associated protein" evidence="6">
    <location>
        <begin position="20"/>
        <end position="4064"/>
    </location>
</feature>
<dbReference type="NCBIfam" id="TIGR01443">
    <property type="entry name" value="intein_Cterm"/>
    <property type="match status" value="1"/>
</dbReference>
<dbReference type="SUPFAM" id="SSF50370">
    <property type="entry name" value="Ricin B-like lectins"/>
    <property type="match status" value="1"/>
</dbReference>
<dbReference type="Pfam" id="PF20148">
    <property type="entry name" value="DUF6531"/>
    <property type="match status" value="1"/>
</dbReference>
<dbReference type="InterPro" id="IPR006530">
    <property type="entry name" value="YD"/>
</dbReference>
<dbReference type="Gene3D" id="2.80.10.50">
    <property type="match status" value="1"/>
</dbReference>
<accession>A0A8J3KJ96</accession>
<dbReference type="CDD" id="cd00081">
    <property type="entry name" value="Hint"/>
    <property type="match status" value="1"/>
</dbReference>
<dbReference type="InterPro" id="IPR045351">
    <property type="entry name" value="DUF6531"/>
</dbReference>
<keyword evidence="3" id="KW-1015">Disulfide bond</keyword>
<feature type="compositionally biased region" description="Basic and acidic residues" evidence="4">
    <location>
        <begin position="91"/>
        <end position="101"/>
    </location>
</feature>
<keyword evidence="2" id="KW-0677">Repeat</keyword>
<dbReference type="Gene3D" id="2.180.10.10">
    <property type="entry name" value="RHS repeat-associated core"/>
    <property type="match status" value="4"/>
</dbReference>
<comment type="caution">
    <text evidence="10">The sequence shown here is derived from an EMBL/GenBank/DDBJ whole genome shotgun (WGS) entry which is preliminary data.</text>
</comment>
<dbReference type="Gene3D" id="2.170.16.10">
    <property type="entry name" value="Hedgehog/Intein (Hint) domain"/>
    <property type="match status" value="1"/>
</dbReference>
<dbReference type="InterPro" id="IPR006558">
    <property type="entry name" value="LamG-like"/>
</dbReference>
<dbReference type="NCBIfam" id="TIGR03696">
    <property type="entry name" value="Rhs_assc_core"/>
    <property type="match status" value="1"/>
</dbReference>
<dbReference type="InterPro" id="IPR050708">
    <property type="entry name" value="T6SS_VgrG/RHS"/>
</dbReference>